<evidence type="ECO:0000313" key="5">
    <source>
        <dbReference type="EMBL" id="KAA8824308.1"/>
    </source>
</evidence>
<comment type="caution">
    <text evidence="5">The sequence shown here is derived from an EMBL/GenBank/DDBJ whole genome shotgun (WGS) entry which is preliminary data.</text>
</comment>
<dbReference type="EMBL" id="RZOA01000003">
    <property type="protein sequence ID" value="KAA8824308.1"/>
    <property type="molecule type" value="Genomic_DNA"/>
</dbReference>
<dbReference type="GO" id="GO:0005737">
    <property type="term" value="C:cytoplasm"/>
    <property type="evidence" value="ECO:0007669"/>
    <property type="project" value="TreeGrafter"/>
</dbReference>
<dbReference type="Proteomes" id="UP000374630">
    <property type="component" value="Unassembled WGS sequence"/>
</dbReference>
<dbReference type="RefSeq" id="WP_150353379.1">
    <property type="nucleotide sequence ID" value="NZ_RZNZ01000004.1"/>
</dbReference>
<evidence type="ECO:0000313" key="7">
    <source>
        <dbReference type="Proteomes" id="UP000374630"/>
    </source>
</evidence>
<evidence type="ECO:0000313" key="4">
    <source>
        <dbReference type="EMBL" id="KAA8821363.1"/>
    </source>
</evidence>
<dbReference type="OrthoDB" id="9813771at2"/>
<sequence>MAAQTFTLLDAADSPAHDALVEKKSEFIGDACHIDSLDEAMAFVASIRERHPKARHVAYAAICGGADGRQSERMSDDGEPSGTAGKPILDVLRQGGLTDTAIAVTRYFGGILLGSGGLIRAYSSAASLAVKAGKLARIEACRRYMVTVSYPQLGSLQQILAAVDGRQSEESYTDMVSMIAEIPAGNADRFEARVIEAFNAAVTPEPLDMVNRPVAIG</sequence>
<accession>A0A5J5DX54</accession>
<evidence type="ECO:0000259" key="2">
    <source>
        <dbReference type="Pfam" id="PF01205"/>
    </source>
</evidence>
<dbReference type="AlphaFoldDB" id="A0A5J5DX54"/>
<dbReference type="InterPro" id="IPR023582">
    <property type="entry name" value="Impact"/>
</dbReference>
<dbReference type="InterPro" id="IPR020568">
    <property type="entry name" value="Ribosomal_Su5_D2-typ_SF"/>
</dbReference>
<proteinExistence type="inferred from homology"/>
<evidence type="ECO:0000259" key="3">
    <source>
        <dbReference type="Pfam" id="PF09186"/>
    </source>
</evidence>
<feature type="domain" description="Impact N-terminal" evidence="2">
    <location>
        <begin position="23"/>
        <end position="129"/>
    </location>
</feature>
<dbReference type="InterPro" id="IPR001498">
    <property type="entry name" value="Impact_N"/>
</dbReference>
<dbReference type="SUPFAM" id="SSF54211">
    <property type="entry name" value="Ribosomal protein S5 domain 2-like"/>
    <property type="match status" value="1"/>
</dbReference>
<evidence type="ECO:0000256" key="1">
    <source>
        <dbReference type="ARBA" id="ARBA00007665"/>
    </source>
</evidence>
<dbReference type="InterPro" id="IPR035647">
    <property type="entry name" value="EFG_III/V"/>
</dbReference>
<dbReference type="EMBL" id="RZNZ01000004">
    <property type="protein sequence ID" value="KAA8821363.1"/>
    <property type="molecule type" value="Genomic_DNA"/>
</dbReference>
<dbReference type="InterPro" id="IPR036956">
    <property type="entry name" value="Impact_N_sf"/>
</dbReference>
<dbReference type="PANTHER" id="PTHR16301">
    <property type="entry name" value="IMPACT-RELATED"/>
    <property type="match status" value="1"/>
</dbReference>
<organism evidence="5 6">
    <name type="scientific">Bifidobacterium vespertilionis</name>
    <dbReference type="NCBI Taxonomy" id="2562524"/>
    <lineage>
        <taxon>Bacteria</taxon>
        <taxon>Bacillati</taxon>
        <taxon>Actinomycetota</taxon>
        <taxon>Actinomycetes</taxon>
        <taxon>Bifidobacteriales</taxon>
        <taxon>Bifidobacteriaceae</taxon>
        <taxon>Bifidobacterium</taxon>
    </lineage>
</organism>
<dbReference type="PANTHER" id="PTHR16301:SF20">
    <property type="entry name" value="IMPACT FAMILY MEMBER YIGZ"/>
    <property type="match status" value="1"/>
</dbReference>
<protein>
    <submittedName>
        <fullName evidence="5">YigZ family protein</fullName>
    </submittedName>
</protein>
<keyword evidence="7" id="KW-1185">Reference proteome</keyword>
<gene>
    <name evidence="5" type="ORF">EM848_02205</name>
    <name evidence="4" type="ORF">EMO90_04185</name>
</gene>
<dbReference type="Pfam" id="PF09186">
    <property type="entry name" value="DUF1949"/>
    <property type="match status" value="1"/>
</dbReference>
<comment type="similarity">
    <text evidence="1">Belongs to the IMPACT family.</text>
</comment>
<dbReference type="GO" id="GO:0006446">
    <property type="term" value="P:regulation of translational initiation"/>
    <property type="evidence" value="ECO:0007669"/>
    <property type="project" value="TreeGrafter"/>
</dbReference>
<dbReference type="Pfam" id="PF01205">
    <property type="entry name" value="Impact_N"/>
    <property type="match status" value="1"/>
</dbReference>
<feature type="domain" description="UPF0029" evidence="3">
    <location>
        <begin position="146"/>
        <end position="200"/>
    </location>
</feature>
<dbReference type="Proteomes" id="UP000345527">
    <property type="component" value="Unassembled WGS sequence"/>
</dbReference>
<dbReference type="SUPFAM" id="SSF54980">
    <property type="entry name" value="EF-G C-terminal domain-like"/>
    <property type="match status" value="1"/>
</dbReference>
<reference evidence="6 7" key="1">
    <citation type="journal article" date="2019" name="Syst. Appl. Microbiol.">
        <title>Characterization of Bifidobacterium species in feaces of the Egyptian fruit bat: Description of B. vespertilionis sp. nov. and B. rousetti sp. nov.</title>
        <authorList>
            <person name="Modesto M."/>
            <person name="Satti M."/>
            <person name="Watanabe K."/>
            <person name="Puglisi E."/>
            <person name="Morelli L."/>
            <person name="Huang C.-H."/>
            <person name="Liou J.-S."/>
            <person name="Miyashita M."/>
            <person name="Tamura T."/>
            <person name="Saito S."/>
            <person name="Mori K."/>
            <person name="Huang L."/>
            <person name="Sciavilla P."/>
            <person name="Sandri C."/>
            <person name="Spiezio C."/>
            <person name="Vitali F."/>
            <person name="Cavalieri D."/>
            <person name="Perpetuini G."/>
            <person name="Tofalo R."/>
            <person name="Bonetti A."/>
            <person name="Arita M."/>
            <person name="Mattarelli P."/>
        </authorList>
    </citation>
    <scope>NUCLEOTIDE SEQUENCE [LARGE SCALE GENOMIC DNA]</scope>
    <source>
        <strain evidence="4 7">RST16</strain>
        <strain evidence="5 6">RST8</strain>
    </source>
</reference>
<evidence type="ECO:0000313" key="6">
    <source>
        <dbReference type="Proteomes" id="UP000345527"/>
    </source>
</evidence>
<dbReference type="InterPro" id="IPR015269">
    <property type="entry name" value="UPF0029_Impact_C"/>
</dbReference>
<name>A0A5J5DX54_9BIFI</name>
<dbReference type="Gene3D" id="3.30.230.30">
    <property type="entry name" value="Impact, N-terminal domain"/>
    <property type="match status" value="1"/>
</dbReference>
<dbReference type="Gene3D" id="3.30.70.240">
    <property type="match status" value="1"/>
</dbReference>